<sequence length="98" mass="12000">MSRISLSLGDLRRAVQQCEQLKQRLQHQEQQMRNIYGRLQDWRGESAAELTRKMETFLQGTTVRIQELDDHKEQLKRYIRKMEEADRREERRKRAAQW</sequence>
<dbReference type="OMA" id="KRYIRKM"/>
<comment type="caution">
    <text evidence="2">The sequence shown here is derived from an EMBL/GenBank/DDBJ whole genome shotgun (WGS) entry which is preliminary data.</text>
</comment>
<keyword evidence="3" id="KW-1185">Reference proteome</keyword>
<dbReference type="RefSeq" id="WP_014278615.1">
    <property type="nucleotide sequence ID" value="NZ_JTHP01000001.1"/>
</dbReference>
<organism evidence="2 3">
    <name type="scientific">Paenibacillus terrae</name>
    <dbReference type="NCBI Taxonomy" id="159743"/>
    <lineage>
        <taxon>Bacteria</taxon>
        <taxon>Bacillati</taxon>
        <taxon>Bacillota</taxon>
        <taxon>Bacilli</taxon>
        <taxon>Bacillales</taxon>
        <taxon>Paenibacillaceae</taxon>
        <taxon>Paenibacillus</taxon>
    </lineage>
</organism>
<dbReference type="EMBL" id="JTHP01000001">
    <property type="protein sequence ID" value="KJD47559.1"/>
    <property type="molecule type" value="Genomic_DNA"/>
</dbReference>
<dbReference type="SUPFAM" id="SSF140453">
    <property type="entry name" value="EsxAB dimer-like"/>
    <property type="match status" value="1"/>
</dbReference>
<evidence type="ECO:0000313" key="3">
    <source>
        <dbReference type="Proteomes" id="UP000032534"/>
    </source>
</evidence>
<feature type="coiled-coil region" evidence="1">
    <location>
        <begin position="65"/>
        <end position="92"/>
    </location>
</feature>
<evidence type="ECO:0000313" key="2">
    <source>
        <dbReference type="EMBL" id="KJD47559.1"/>
    </source>
</evidence>
<protein>
    <recommendedName>
        <fullName evidence="4">WXG100 family type VII secretion target</fullName>
    </recommendedName>
</protein>
<accession>A0A0D7X8T2</accession>
<dbReference type="OrthoDB" id="2635929at2"/>
<dbReference type="Gene3D" id="1.10.287.1060">
    <property type="entry name" value="ESAT-6-like"/>
    <property type="match status" value="1"/>
</dbReference>
<dbReference type="AlphaFoldDB" id="A0A0D7X8T2"/>
<evidence type="ECO:0000256" key="1">
    <source>
        <dbReference type="SAM" id="Coils"/>
    </source>
</evidence>
<gene>
    <name evidence="2" type="ORF">QD47_00990</name>
</gene>
<keyword evidence="1" id="KW-0175">Coiled coil</keyword>
<feature type="coiled-coil region" evidence="1">
    <location>
        <begin position="8"/>
        <end position="38"/>
    </location>
</feature>
<dbReference type="Proteomes" id="UP000032534">
    <property type="component" value="Unassembled WGS sequence"/>
</dbReference>
<name>A0A0D7X8T2_9BACL</name>
<dbReference type="PATRIC" id="fig|159743.3.peg.229"/>
<proteinExistence type="predicted"/>
<reference evidence="2 3" key="1">
    <citation type="submission" date="2014-11" db="EMBL/GenBank/DDBJ databases">
        <title>Draft Genome Sequences of Paenibacillus polymyxa NRRL B-30509 and Paenibacillus terrae NRRL B-30644, Strains from a Poultry Environment that Produce Tridecaptin A and Paenicidins.</title>
        <authorList>
            <person name="van Belkum M.J."/>
            <person name="Lohans C.T."/>
            <person name="Vederas J.C."/>
        </authorList>
    </citation>
    <scope>NUCLEOTIDE SEQUENCE [LARGE SCALE GENOMIC DNA]</scope>
    <source>
        <strain evidence="2 3">NRRL B-30644</strain>
    </source>
</reference>
<evidence type="ECO:0008006" key="4">
    <source>
        <dbReference type="Google" id="ProtNLM"/>
    </source>
</evidence>
<dbReference type="InterPro" id="IPR036689">
    <property type="entry name" value="ESAT-6-like_sf"/>
</dbReference>